<accession>A0AAD5KKT7</accession>
<evidence type="ECO:0000256" key="1">
    <source>
        <dbReference type="SAM" id="Coils"/>
    </source>
</evidence>
<feature type="region of interest" description="Disordered" evidence="2">
    <location>
        <begin position="1"/>
        <end position="167"/>
    </location>
</feature>
<reference evidence="3 4" key="1">
    <citation type="submission" date="2022-05" db="EMBL/GenBank/DDBJ databases">
        <title>A multi-omics perspective on studying reproductive biology in Daphnia sinensis.</title>
        <authorList>
            <person name="Jia J."/>
        </authorList>
    </citation>
    <scope>NUCLEOTIDE SEQUENCE [LARGE SCALE GENOMIC DNA]</scope>
    <source>
        <strain evidence="3 4">WSL</strain>
    </source>
</reference>
<evidence type="ECO:0000313" key="4">
    <source>
        <dbReference type="Proteomes" id="UP000820818"/>
    </source>
</evidence>
<feature type="coiled-coil region" evidence="1">
    <location>
        <begin position="198"/>
        <end position="246"/>
    </location>
</feature>
<dbReference type="PANTHER" id="PTHR15093">
    <property type="entry name" value="PROSTATE APOPTOSIS RESPONSE PROTEIN PAR-4"/>
    <property type="match status" value="1"/>
</dbReference>
<gene>
    <name evidence="3" type="ORF">GHT06_019980</name>
</gene>
<sequence length="252" mass="28457">MASSSVSQEDVEKDFQLLSRRSKIRTARARNPLPFSQRPVDEMEAEDREESPKPVGKTKERRAVRTERSNFVNKGKLQRDRRKLREKRRSTGVVHLQSTESTGGSTGEDDGEQSPSWDETKKNTVINEGSGMDPGKVDPKNPGRSYIGPSDLEADDEDTQDGDSLNHLKLDINLTELNIKEDSQLSTSHDSTPESPPIDLVEQALQRAKQEMKHLSTQLGEARREISLLKAERDFLREQNLGLRNRALAEKK</sequence>
<dbReference type="Proteomes" id="UP000820818">
    <property type="component" value="Linkage Group LG8"/>
</dbReference>
<dbReference type="PANTHER" id="PTHR15093:SF1">
    <property type="entry name" value="PRKC APOPTOSIS WT1 REGULATOR PROTEIN"/>
    <property type="match status" value="1"/>
</dbReference>
<keyword evidence="4" id="KW-1185">Reference proteome</keyword>
<feature type="compositionally biased region" description="Basic residues" evidence="2">
    <location>
        <begin position="79"/>
        <end position="90"/>
    </location>
</feature>
<dbReference type="InterPro" id="IPR026117">
    <property type="entry name" value="Par-4"/>
</dbReference>
<proteinExistence type="predicted"/>
<dbReference type="GO" id="GO:0006915">
    <property type="term" value="P:apoptotic process"/>
    <property type="evidence" value="ECO:0007669"/>
    <property type="project" value="InterPro"/>
</dbReference>
<feature type="compositionally biased region" description="Basic and acidic residues" evidence="2">
    <location>
        <begin position="57"/>
        <end position="68"/>
    </location>
</feature>
<protein>
    <submittedName>
        <fullName evidence="3">Uncharacterized protein</fullName>
    </submittedName>
</protein>
<dbReference type="AlphaFoldDB" id="A0AAD5KKT7"/>
<organism evidence="3 4">
    <name type="scientific">Daphnia sinensis</name>
    <dbReference type="NCBI Taxonomy" id="1820382"/>
    <lineage>
        <taxon>Eukaryota</taxon>
        <taxon>Metazoa</taxon>
        <taxon>Ecdysozoa</taxon>
        <taxon>Arthropoda</taxon>
        <taxon>Crustacea</taxon>
        <taxon>Branchiopoda</taxon>
        <taxon>Diplostraca</taxon>
        <taxon>Cladocera</taxon>
        <taxon>Anomopoda</taxon>
        <taxon>Daphniidae</taxon>
        <taxon>Daphnia</taxon>
        <taxon>Daphnia similis group</taxon>
    </lineage>
</organism>
<feature type="compositionally biased region" description="Acidic residues" evidence="2">
    <location>
        <begin position="152"/>
        <end position="161"/>
    </location>
</feature>
<keyword evidence="1" id="KW-0175">Coiled coil</keyword>
<comment type="caution">
    <text evidence="3">The sequence shown here is derived from an EMBL/GenBank/DDBJ whole genome shotgun (WGS) entry which is preliminary data.</text>
</comment>
<name>A0AAD5KKT7_9CRUS</name>
<feature type="compositionally biased region" description="Polar residues" evidence="2">
    <location>
        <begin position="113"/>
        <end position="127"/>
    </location>
</feature>
<dbReference type="GO" id="GO:0043065">
    <property type="term" value="P:positive regulation of apoptotic process"/>
    <property type="evidence" value="ECO:0007669"/>
    <property type="project" value="TreeGrafter"/>
</dbReference>
<evidence type="ECO:0000313" key="3">
    <source>
        <dbReference type="EMBL" id="KAI9554704.1"/>
    </source>
</evidence>
<dbReference type="GO" id="GO:0005737">
    <property type="term" value="C:cytoplasm"/>
    <property type="evidence" value="ECO:0007669"/>
    <property type="project" value="TreeGrafter"/>
</dbReference>
<evidence type="ECO:0000256" key="2">
    <source>
        <dbReference type="SAM" id="MobiDB-lite"/>
    </source>
</evidence>
<dbReference type="EMBL" id="WJBH02000008">
    <property type="protein sequence ID" value="KAI9554704.1"/>
    <property type="molecule type" value="Genomic_DNA"/>
</dbReference>